<evidence type="ECO:0000259" key="10">
    <source>
        <dbReference type="Pfam" id="PF00724"/>
    </source>
</evidence>
<dbReference type="PRINTS" id="PR00368">
    <property type="entry name" value="FADPNR"/>
</dbReference>
<keyword evidence="4" id="KW-0285">Flavoprotein</keyword>
<feature type="domain" description="FAD/NAD(P)-binding" evidence="11">
    <location>
        <begin position="458"/>
        <end position="720"/>
    </location>
</feature>
<evidence type="ECO:0000256" key="5">
    <source>
        <dbReference type="ARBA" id="ARBA00022643"/>
    </source>
</evidence>
<sequence length="756" mass="84632">MEERQNHKVKEIIDGLGDWFSDEERLKQGRMTDELYPYEKLFEPIQINKLKIKNRIVMAPMGNVSMADETGKPGQKMIKYFIERAKGGAGLITSGMTPVSWKADPSYGDLDSTGIFPRIDSHRTAYSGWRAIAEGCHAYGARFFIQLAPGMGRVGNPECLTKKYRLPISSSWNNNWYIPQILCRPLTDRECRRIIRNTGEIAVNARELGIDGVYLHGHSGYLIEQMTDPAYNRRKMGRYKDWQSFGLDMVREIRRRCGAYYPIHYRIDLSLALRETYGEKMDEDKILKKFRNGRTADMTLDYMENLVKAGVDVFDADLGGYDSWWLPHPPNGMPPGVYMEIANLVKEHFDKRGIVSNAGFPIPVMAVGKLGYPDLAERALREGKCDMIMLGRPLLADPYWPQKVYSGRVKEIIPCIGDHEGCLGQFAVGGHPHCAVNPRTGFEDVYQDDMKPAERKKKIAVVGAGPAGAVLACTAARRGHEVVLYDKNDKAGGMLIPGSRPKIKFEIANYMEYINNEIRRISRDYKLKTLFGTDVNRDMLKAGSFDAIVTCTGTKPSKPPLPGINLPYVITGADFLKNPETANKAEKVVVIGGSDVGCEAAYMLAYEMGKKVKVVEMTPYFMKKTCTSNRFFMIHHLEAAGVELINCARLIGIDEGLVEIMRNTSDTVPDPYITWTPALADNIANPFVKGLEEAERPMKLEADLVLICTGAIPDDRLYYECIKEHTAPEIYNIGDSFTGGRVLEAVKAGYALGTTI</sequence>
<keyword evidence="13" id="KW-1185">Reference proteome</keyword>
<proteinExistence type="inferred from homology"/>
<dbReference type="InterPro" id="IPR036188">
    <property type="entry name" value="FAD/NAD-bd_sf"/>
</dbReference>
<comment type="similarity">
    <text evidence="3">In the N-terminal section; belongs to the NADH:flavin oxidoreductase/NADH oxidase family.</text>
</comment>
<dbReference type="Pfam" id="PF00724">
    <property type="entry name" value="Oxidored_FMN"/>
    <property type="match status" value="1"/>
</dbReference>
<dbReference type="EMBL" id="JAJEKE010000005">
    <property type="protein sequence ID" value="MCQ1529486.1"/>
    <property type="molecule type" value="Genomic_DNA"/>
</dbReference>
<dbReference type="Pfam" id="PF07992">
    <property type="entry name" value="Pyr_redox_2"/>
    <property type="match status" value="1"/>
</dbReference>
<protein>
    <submittedName>
        <fullName evidence="12">FAD-dependent oxidoreductase</fullName>
    </submittedName>
</protein>
<evidence type="ECO:0000256" key="1">
    <source>
        <dbReference type="ARBA" id="ARBA00001917"/>
    </source>
</evidence>
<evidence type="ECO:0000256" key="2">
    <source>
        <dbReference type="ARBA" id="ARBA00001966"/>
    </source>
</evidence>
<evidence type="ECO:0000256" key="8">
    <source>
        <dbReference type="ARBA" id="ARBA00023004"/>
    </source>
</evidence>
<dbReference type="SUPFAM" id="SSF51971">
    <property type="entry name" value="Nucleotide-binding domain"/>
    <property type="match status" value="1"/>
</dbReference>
<gene>
    <name evidence="12" type="ORF">LJD61_07960</name>
</gene>
<comment type="cofactor">
    <cofactor evidence="2">
        <name>[4Fe-4S] cluster</name>
        <dbReference type="ChEBI" id="CHEBI:49883"/>
    </cofactor>
</comment>
<name>A0ABT1NHZ1_9FIRM</name>
<dbReference type="Proteomes" id="UP001651880">
    <property type="component" value="Unassembled WGS sequence"/>
</dbReference>
<organism evidence="12 13">
    <name type="scientific">Lutispora saccharofermentans</name>
    <dbReference type="NCBI Taxonomy" id="3024236"/>
    <lineage>
        <taxon>Bacteria</taxon>
        <taxon>Bacillati</taxon>
        <taxon>Bacillota</taxon>
        <taxon>Clostridia</taxon>
        <taxon>Lutisporales</taxon>
        <taxon>Lutisporaceae</taxon>
        <taxon>Lutispora</taxon>
    </lineage>
</organism>
<comment type="cofactor">
    <cofactor evidence="1">
        <name>FMN</name>
        <dbReference type="ChEBI" id="CHEBI:58210"/>
    </cofactor>
</comment>
<evidence type="ECO:0000256" key="6">
    <source>
        <dbReference type="ARBA" id="ARBA00022723"/>
    </source>
</evidence>
<evidence type="ECO:0000256" key="3">
    <source>
        <dbReference type="ARBA" id="ARBA00011048"/>
    </source>
</evidence>
<keyword evidence="7" id="KW-0560">Oxidoreductase</keyword>
<evidence type="ECO:0000256" key="9">
    <source>
        <dbReference type="ARBA" id="ARBA00023014"/>
    </source>
</evidence>
<keyword evidence="9" id="KW-0411">Iron-sulfur</keyword>
<dbReference type="Gene3D" id="3.20.20.70">
    <property type="entry name" value="Aldolase class I"/>
    <property type="match status" value="1"/>
</dbReference>
<accession>A0ABT1NHZ1</accession>
<keyword evidence="5" id="KW-0288">FMN</keyword>
<evidence type="ECO:0000256" key="7">
    <source>
        <dbReference type="ARBA" id="ARBA00023002"/>
    </source>
</evidence>
<dbReference type="Gene3D" id="3.50.50.60">
    <property type="entry name" value="FAD/NAD(P)-binding domain"/>
    <property type="match status" value="1"/>
</dbReference>
<evidence type="ECO:0000313" key="12">
    <source>
        <dbReference type="EMBL" id="MCQ1529486.1"/>
    </source>
</evidence>
<evidence type="ECO:0000256" key="4">
    <source>
        <dbReference type="ARBA" id="ARBA00022630"/>
    </source>
</evidence>
<dbReference type="InterPro" id="IPR051793">
    <property type="entry name" value="NADH:flavin_oxidoreductase"/>
</dbReference>
<keyword evidence="6" id="KW-0479">Metal-binding</keyword>
<reference evidence="12 13" key="1">
    <citation type="submission" date="2021-10" db="EMBL/GenBank/DDBJ databases">
        <title>Lutispora strain m25 sp. nov., a thermophilic, non-spore-forming bacterium isolated from a lab-scale methanogenic bioreactor digesting anaerobic sludge.</title>
        <authorList>
            <person name="El Houari A."/>
            <person name="Mcdonald J."/>
        </authorList>
    </citation>
    <scope>NUCLEOTIDE SEQUENCE [LARGE SCALE GENOMIC DNA]</scope>
    <source>
        <strain evidence="13">m25</strain>
    </source>
</reference>
<dbReference type="InterPro" id="IPR013785">
    <property type="entry name" value="Aldolase_TIM"/>
</dbReference>
<dbReference type="Gene3D" id="3.40.50.720">
    <property type="entry name" value="NAD(P)-binding Rossmann-like Domain"/>
    <property type="match status" value="1"/>
</dbReference>
<dbReference type="InterPro" id="IPR001155">
    <property type="entry name" value="OxRdtase_FMN_N"/>
</dbReference>
<comment type="caution">
    <text evidence="12">The sequence shown here is derived from an EMBL/GenBank/DDBJ whole genome shotgun (WGS) entry which is preliminary data.</text>
</comment>
<feature type="domain" description="NADH:flavin oxidoreductase/NADH oxidase N-terminal" evidence="10">
    <location>
        <begin position="40"/>
        <end position="270"/>
    </location>
</feature>
<dbReference type="InterPro" id="IPR023753">
    <property type="entry name" value="FAD/NAD-binding_dom"/>
</dbReference>
<dbReference type="PANTHER" id="PTHR42917">
    <property type="entry name" value="2,4-DIENOYL-COA REDUCTASE"/>
    <property type="match status" value="1"/>
</dbReference>
<dbReference type="SUPFAM" id="SSF51395">
    <property type="entry name" value="FMN-linked oxidoreductases"/>
    <property type="match status" value="1"/>
</dbReference>
<dbReference type="PANTHER" id="PTHR42917:SF2">
    <property type="entry name" value="2,4-DIENOYL-COA REDUCTASE [(2E)-ENOYL-COA-PRODUCING]"/>
    <property type="match status" value="1"/>
</dbReference>
<keyword evidence="8" id="KW-0408">Iron</keyword>
<evidence type="ECO:0000259" key="11">
    <source>
        <dbReference type="Pfam" id="PF07992"/>
    </source>
</evidence>
<dbReference type="PRINTS" id="PR00469">
    <property type="entry name" value="PNDRDTASEII"/>
</dbReference>
<dbReference type="RefSeq" id="WP_255227002.1">
    <property type="nucleotide sequence ID" value="NZ_JAJEKE010000005.1"/>
</dbReference>
<evidence type="ECO:0000313" key="13">
    <source>
        <dbReference type="Proteomes" id="UP001651880"/>
    </source>
</evidence>